<dbReference type="Proteomes" id="UP000318571">
    <property type="component" value="Chromosome 11"/>
</dbReference>
<keyword evidence="2" id="KW-1185">Reference proteome</keyword>
<evidence type="ECO:0000313" key="1">
    <source>
        <dbReference type="EMBL" id="TRY78743.1"/>
    </source>
</evidence>
<protein>
    <submittedName>
        <fullName evidence="1">Uncharacterized protein</fullName>
    </submittedName>
</protein>
<reference evidence="1 2" key="1">
    <citation type="journal article" date="2018" name="Nat. Ecol. Evol.">
        <title>Genomic signatures of mitonuclear coevolution across populations of Tigriopus californicus.</title>
        <authorList>
            <person name="Barreto F.S."/>
            <person name="Watson E.T."/>
            <person name="Lima T.G."/>
            <person name="Willett C.S."/>
            <person name="Edmands S."/>
            <person name="Li W."/>
            <person name="Burton R.S."/>
        </authorList>
    </citation>
    <scope>NUCLEOTIDE SEQUENCE [LARGE SCALE GENOMIC DNA]</scope>
    <source>
        <strain evidence="1 2">San Diego</strain>
    </source>
</reference>
<accession>A0A553PM30</accession>
<proteinExistence type="predicted"/>
<gene>
    <name evidence="1" type="ORF">TCAL_16699</name>
</gene>
<dbReference type="EMBL" id="VCGU01000003">
    <property type="protein sequence ID" value="TRY78743.1"/>
    <property type="molecule type" value="Genomic_DNA"/>
</dbReference>
<name>A0A553PM30_TIGCA</name>
<sequence>MDEIVDVHNLDSSPDSADLEEQILSEAIGTTLYSKHWVLSSVLELSQVKNSSDLADDLDAKMASLVDMSVEPDVCRFLQQIGAFQIFLSHLVTNPQCSRSQELIMCLLANSVHVSDLSCCVFIQDTSYVLVAQNILLRSSSVDVIKSVFVFLNAFLGQAIALDEPELMGLDLFLAEEFVQVVSYLLNASVNVQLLHELVKFLLHFFEAAFETREDFMESRYFSSEFLLSVREAFQQVLSDAKVSFLFLELLGQVSKESNLANNGQLILDTLTDYAKAGDESLEVGAIGTIGKICSIAWSIGPHEASFTFMKQISLRLKDTHPNNANEEALGCIVSQILNDYEKRYPPQGSS</sequence>
<organism evidence="1 2">
    <name type="scientific">Tigriopus californicus</name>
    <name type="common">Marine copepod</name>
    <dbReference type="NCBI Taxonomy" id="6832"/>
    <lineage>
        <taxon>Eukaryota</taxon>
        <taxon>Metazoa</taxon>
        <taxon>Ecdysozoa</taxon>
        <taxon>Arthropoda</taxon>
        <taxon>Crustacea</taxon>
        <taxon>Multicrustacea</taxon>
        <taxon>Hexanauplia</taxon>
        <taxon>Copepoda</taxon>
        <taxon>Harpacticoida</taxon>
        <taxon>Harpacticidae</taxon>
        <taxon>Tigriopus</taxon>
    </lineage>
</organism>
<evidence type="ECO:0000313" key="2">
    <source>
        <dbReference type="Proteomes" id="UP000318571"/>
    </source>
</evidence>
<comment type="caution">
    <text evidence="1">The sequence shown here is derived from an EMBL/GenBank/DDBJ whole genome shotgun (WGS) entry which is preliminary data.</text>
</comment>
<dbReference type="AlphaFoldDB" id="A0A553PM30"/>